<name>A0A366KAS9_9BIFI</name>
<proteinExistence type="inferred from homology"/>
<dbReference type="Gene3D" id="3.40.50.720">
    <property type="entry name" value="NAD(P)-binding Rossmann-like Domain"/>
    <property type="match status" value="1"/>
</dbReference>
<evidence type="ECO:0000259" key="4">
    <source>
        <dbReference type="PROSITE" id="PS51176"/>
    </source>
</evidence>
<dbReference type="GO" id="GO:0070403">
    <property type="term" value="F:NAD+ binding"/>
    <property type="evidence" value="ECO:0007669"/>
    <property type="project" value="InterPro"/>
</dbReference>
<protein>
    <submittedName>
        <fullName evidence="5">Prephenate dehydrogenase</fullName>
    </submittedName>
</protein>
<dbReference type="GO" id="GO:0004665">
    <property type="term" value="F:prephenate dehydrogenase (NADP+) activity"/>
    <property type="evidence" value="ECO:0007669"/>
    <property type="project" value="InterPro"/>
</dbReference>
<dbReference type="GO" id="GO:0008977">
    <property type="term" value="F:prephenate dehydrogenase (NAD+) activity"/>
    <property type="evidence" value="ECO:0007669"/>
    <property type="project" value="InterPro"/>
</dbReference>
<feature type="region of interest" description="Disordered" evidence="3">
    <location>
        <begin position="278"/>
        <end position="322"/>
    </location>
</feature>
<dbReference type="PANTHER" id="PTHR21363">
    <property type="entry name" value="PREPHENATE DEHYDROGENASE"/>
    <property type="match status" value="1"/>
</dbReference>
<accession>A0A366KAS9</accession>
<dbReference type="InterPro" id="IPR046826">
    <property type="entry name" value="PDH_N"/>
</dbReference>
<evidence type="ECO:0000256" key="1">
    <source>
        <dbReference type="ARBA" id="ARBA00007964"/>
    </source>
</evidence>
<organism evidence="5 6">
    <name type="scientific">Bifidobacterium aemilianum</name>
    <dbReference type="NCBI Taxonomy" id="2493120"/>
    <lineage>
        <taxon>Bacteria</taxon>
        <taxon>Bacillati</taxon>
        <taxon>Actinomycetota</taxon>
        <taxon>Actinomycetes</taxon>
        <taxon>Bifidobacteriales</taxon>
        <taxon>Bifidobacteriaceae</taxon>
        <taxon>Bifidobacterium</taxon>
    </lineage>
</organism>
<dbReference type="Proteomes" id="UP000252530">
    <property type="component" value="Unassembled WGS sequence"/>
</dbReference>
<gene>
    <name evidence="5" type="ORF">CRD60_03565</name>
</gene>
<evidence type="ECO:0000256" key="3">
    <source>
        <dbReference type="SAM" id="MobiDB-lite"/>
    </source>
</evidence>
<evidence type="ECO:0000256" key="2">
    <source>
        <dbReference type="ARBA" id="ARBA00023002"/>
    </source>
</evidence>
<dbReference type="SUPFAM" id="SSF48179">
    <property type="entry name" value="6-phosphogluconate dehydrogenase C-terminal domain-like"/>
    <property type="match status" value="1"/>
</dbReference>
<sequence>MVRTVGIVGLGLIGGSLARRMVDAGCQVLAWNHTPRPYAAAQADGIECLPSLQALAEAKPELLVLCNPLRAMPDMLAALAPVMDPASTLTDVGSVKGLVREQVRQAGLESVYVGAHPMTGNERSGFAASDPELFDDALWAVTVDQNTDFQRFLQVSQTITETLHNRLIVLDDHTHDRAAALISHMPHAVATALINQLCASPERNVALALSAGSWRDMTRVALTDPQRTRAMIDENPINVEALLRRMADRLVSYADAIREGREEAMQDFFTQGQPFRQVKAQAGRPPVPAPAHARTPEEPAQQEPAEADSSQQAKATMPLSLSPSTWQETLINSAKQGQRIVSMPSADQAIVLQGPTL</sequence>
<evidence type="ECO:0000313" key="5">
    <source>
        <dbReference type="EMBL" id="RBP98223.1"/>
    </source>
</evidence>
<dbReference type="SUPFAM" id="SSF51735">
    <property type="entry name" value="NAD(P)-binding Rossmann-fold domains"/>
    <property type="match status" value="1"/>
</dbReference>
<dbReference type="GO" id="GO:0006571">
    <property type="term" value="P:tyrosine biosynthetic process"/>
    <property type="evidence" value="ECO:0007669"/>
    <property type="project" value="InterPro"/>
</dbReference>
<feature type="domain" description="Prephenate/arogenate dehydrogenase" evidence="4">
    <location>
        <begin position="3"/>
        <end position="287"/>
    </location>
</feature>
<dbReference type="Pfam" id="PF02153">
    <property type="entry name" value="PDH_N"/>
    <property type="match status" value="1"/>
</dbReference>
<dbReference type="PROSITE" id="PS51176">
    <property type="entry name" value="PDH_ADH"/>
    <property type="match status" value="1"/>
</dbReference>
<dbReference type="Pfam" id="PF20463">
    <property type="entry name" value="PDH_C"/>
    <property type="match status" value="1"/>
</dbReference>
<dbReference type="Gene3D" id="1.10.3660.10">
    <property type="entry name" value="6-phosphogluconate dehydrogenase C-terminal like domain"/>
    <property type="match status" value="1"/>
</dbReference>
<dbReference type="RefSeq" id="WP_113859907.1">
    <property type="nucleotide sequence ID" value="NZ_PDCG01000002.1"/>
</dbReference>
<dbReference type="EMBL" id="PDCG01000002">
    <property type="protein sequence ID" value="RBP98223.1"/>
    <property type="molecule type" value="Genomic_DNA"/>
</dbReference>
<dbReference type="OrthoDB" id="9802008at2"/>
<evidence type="ECO:0000313" key="6">
    <source>
        <dbReference type="Proteomes" id="UP000252530"/>
    </source>
</evidence>
<dbReference type="InterPro" id="IPR008927">
    <property type="entry name" value="6-PGluconate_DH-like_C_sf"/>
</dbReference>
<comment type="caution">
    <text evidence="5">The sequence shown here is derived from an EMBL/GenBank/DDBJ whole genome shotgun (WGS) entry which is preliminary data.</text>
</comment>
<dbReference type="InterPro" id="IPR046825">
    <property type="entry name" value="PDH_C"/>
</dbReference>
<dbReference type="PANTHER" id="PTHR21363:SF0">
    <property type="entry name" value="PREPHENATE DEHYDROGENASE [NADP(+)]"/>
    <property type="match status" value="1"/>
</dbReference>
<keyword evidence="6" id="KW-1185">Reference proteome</keyword>
<reference evidence="5 6" key="1">
    <citation type="submission" date="2017-10" db="EMBL/GenBank/DDBJ databases">
        <title>Bifidobacterium xylocopum sp. nov. and Bifidobacterium aemilianum sp. nov., from the carpenter bee (Xylocopa violacea) digestive tract.</title>
        <authorList>
            <person name="Alberoni D."/>
            <person name="Baffoni L."/>
            <person name="Di Gioia D."/>
            <person name="Gaggia F."/>
            <person name="Biavati B."/>
        </authorList>
    </citation>
    <scope>NUCLEOTIDE SEQUENCE [LARGE SCALE GENOMIC DNA]</scope>
    <source>
        <strain evidence="5 6">XV10</strain>
    </source>
</reference>
<keyword evidence="2" id="KW-0560">Oxidoreductase</keyword>
<dbReference type="InterPro" id="IPR036291">
    <property type="entry name" value="NAD(P)-bd_dom_sf"/>
</dbReference>
<comment type="similarity">
    <text evidence="1">Belongs to the prephenate/arogenate dehydrogenase family.</text>
</comment>
<dbReference type="InterPro" id="IPR003099">
    <property type="entry name" value="Prephen_DH"/>
</dbReference>
<dbReference type="AlphaFoldDB" id="A0A366KAS9"/>
<dbReference type="InterPro" id="IPR050812">
    <property type="entry name" value="Preph/Arog_dehydrog"/>
</dbReference>
<feature type="compositionally biased region" description="Polar residues" evidence="3">
    <location>
        <begin position="308"/>
        <end position="322"/>
    </location>
</feature>